<dbReference type="VEuPathDB" id="VectorBase:RPRC004578"/>
<protein>
    <submittedName>
        <fullName evidence="3">Pinin_SDK_N domain-containing protein</fullName>
    </submittedName>
</protein>
<feature type="coiled-coil region" evidence="1">
    <location>
        <begin position="5"/>
        <end position="32"/>
    </location>
</feature>
<evidence type="ECO:0000256" key="1">
    <source>
        <dbReference type="SAM" id="Coils"/>
    </source>
</evidence>
<evidence type="ECO:0000256" key="2">
    <source>
        <dbReference type="SAM" id="MobiDB-lite"/>
    </source>
</evidence>
<keyword evidence="4" id="KW-1185">Reference proteome</keyword>
<dbReference type="HOGENOM" id="CLU_1542013_0_0_1"/>
<keyword evidence="1" id="KW-0175">Coiled coil</keyword>
<reference evidence="3" key="1">
    <citation type="submission" date="2015-05" db="UniProtKB">
        <authorList>
            <consortium name="EnsemblMetazoa"/>
        </authorList>
    </citation>
    <scope>IDENTIFICATION</scope>
</reference>
<dbReference type="EnsemblMetazoa" id="RPRC004578-RA">
    <property type="protein sequence ID" value="RPRC004578-PA"/>
    <property type="gene ID" value="RPRC004578"/>
</dbReference>
<feature type="compositionally biased region" description="Basic and acidic residues" evidence="2">
    <location>
        <begin position="89"/>
        <end position="110"/>
    </location>
</feature>
<dbReference type="InParanoid" id="T1HKK4"/>
<evidence type="ECO:0000313" key="3">
    <source>
        <dbReference type="EnsemblMetazoa" id="RPRC004578-PA"/>
    </source>
</evidence>
<name>T1HKK4_RHOPR</name>
<sequence>MHNSLLNIQTELEKARERLKGVEETIKKSIGRDINNAQTPRPGFKRTVRHLESPQDGVKDAQRPRFDGGIKNRLGEVPWGPGGGQQTGHDFRGIRNNRSDRFRGGNSDERIPAKKRLGEQTAVTVFSRLSGPPKDDDYEEKETIKITSQVIVQDTPSRKEVLAAQAGDNLCRAR</sequence>
<dbReference type="Proteomes" id="UP000015103">
    <property type="component" value="Unassembled WGS sequence"/>
</dbReference>
<feature type="compositionally biased region" description="Basic and acidic residues" evidence="2">
    <location>
        <begin position="52"/>
        <end position="74"/>
    </location>
</feature>
<dbReference type="AlphaFoldDB" id="T1HKK4"/>
<feature type="region of interest" description="Disordered" evidence="2">
    <location>
        <begin position="52"/>
        <end position="110"/>
    </location>
</feature>
<accession>T1HKK4</accession>
<proteinExistence type="predicted"/>
<organism evidence="3 4">
    <name type="scientific">Rhodnius prolixus</name>
    <name type="common">Triatomid bug</name>
    <dbReference type="NCBI Taxonomy" id="13249"/>
    <lineage>
        <taxon>Eukaryota</taxon>
        <taxon>Metazoa</taxon>
        <taxon>Ecdysozoa</taxon>
        <taxon>Arthropoda</taxon>
        <taxon>Hexapoda</taxon>
        <taxon>Insecta</taxon>
        <taxon>Pterygota</taxon>
        <taxon>Neoptera</taxon>
        <taxon>Paraneoptera</taxon>
        <taxon>Hemiptera</taxon>
        <taxon>Heteroptera</taxon>
        <taxon>Panheteroptera</taxon>
        <taxon>Cimicomorpha</taxon>
        <taxon>Reduviidae</taxon>
        <taxon>Triatominae</taxon>
        <taxon>Rhodnius</taxon>
    </lineage>
</organism>
<dbReference type="EMBL" id="ACPB03000923">
    <property type="status" value="NOT_ANNOTATED_CDS"/>
    <property type="molecule type" value="Genomic_DNA"/>
</dbReference>
<evidence type="ECO:0000313" key="4">
    <source>
        <dbReference type="Proteomes" id="UP000015103"/>
    </source>
</evidence>